<dbReference type="GO" id="GO:0005576">
    <property type="term" value="C:extracellular region"/>
    <property type="evidence" value="ECO:0007669"/>
    <property type="project" value="UniProtKB-SubCell"/>
</dbReference>
<accession>A0A131XRM1</accession>
<dbReference type="SUPFAM" id="SSF57095">
    <property type="entry name" value="Scorpion toxin-like"/>
    <property type="match status" value="1"/>
</dbReference>
<organism evidence="6">
    <name type="scientific">Hyalomma excavatum</name>
    <dbReference type="NCBI Taxonomy" id="257692"/>
    <lineage>
        <taxon>Eukaryota</taxon>
        <taxon>Metazoa</taxon>
        <taxon>Ecdysozoa</taxon>
        <taxon>Arthropoda</taxon>
        <taxon>Chelicerata</taxon>
        <taxon>Arachnida</taxon>
        <taxon>Acari</taxon>
        <taxon>Parasitiformes</taxon>
        <taxon>Ixodida</taxon>
        <taxon>Ixodoidea</taxon>
        <taxon>Ixodidae</taxon>
        <taxon>Hyalomminae</taxon>
        <taxon>Hyalomma</taxon>
    </lineage>
</organism>
<feature type="chain" id="PRO_5007284057" evidence="4">
    <location>
        <begin position="23"/>
        <end position="71"/>
    </location>
</feature>
<feature type="signal peptide" evidence="4">
    <location>
        <begin position="1"/>
        <end position="22"/>
    </location>
</feature>
<evidence type="ECO:0000256" key="4">
    <source>
        <dbReference type="SAM" id="SignalP"/>
    </source>
</evidence>
<evidence type="ECO:0000256" key="2">
    <source>
        <dbReference type="ARBA" id="ARBA00022525"/>
    </source>
</evidence>
<keyword evidence="3" id="KW-1015">Disulfide bond</keyword>
<dbReference type="InterPro" id="IPR003614">
    <property type="entry name" value="Knottins"/>
</dbReference>
<dbReference type="InterPro" id="IPR036574">
    <property type="entry name" value="Scorpion_toxin-like_sf"/>
</dbReference>
<comment type="subcellular location">
    <subcellularLocation>
        <location evidence="1">Secreted</location>
    </subcellularLocation>
</comment>
<name>A0A131XRM1_9ACAR</name>
<dbReference type="Gene3D" id="3.30.30.10">
    <property type="entry name" value="Knottin, scorpion toxin-like"/>
    <property type="match status" value="1"/>
</dbReference>
<dbReference type="EMBL" id="GEFH01000380">
    <property type="protein sequence ID" value="JAP68201.1"/>
    <property type="molecule type" value="mRNA"/>
</dbReference>
<reference evidence="6" key="1">
    <citation type="journal article" date="2017" name="Ticks Tick Borne Dis.">
        <title>An insight into the sialome of Hyalomma excavatum.</title>
        <authorList>
            <person name="Ribeiro J.M."/>
            <person name="Slovak M."/>
            <person name="Francischetti I.M."/>
        </authorList>
    </citation>
    <scope>NUCLEOTIDE SEQUENCE</scope>
    <source>
        <strain evidence="6">Samish</strain>
        <tissue evidence="6">Salivary glands</tissue>
    </source>
</reference>
<evidence type="ECO:0000259" key="5">
    <source>
        <dbReference type="Pfam" id="PF00304"/>
    </source>
</evidence>
<evidence type="ECO:0000256" key="1">
    <source>
        <dbReference type="ARBA" id="ARBA00004613"/>
    </source>
</evidence>
<dbReference type="AlphaFoldDB" id="A0A131XRM1"/>
<dbReference type="Pfam" id="PF00304">
    <property type="entry name" value="Gamma-thionin"/>
    <property type="match status" value="1"/>
</dbReference>
<keyword evidence="4" id="KW-0732">Signal</keyword>
<dbReference type="CDD" id="cd00107">
    <property type="entry name" value="Knot1"/>
    <property type="match status" value="1"/>
</dbReference>
<keyword evidence="2" id="KW-0964">Secreted</keyword>
<feature type="domain" description="Knottins-like" evidence="5">
    <location>
        <begin position="40"/>
        <end position="71"/>
    </location>
</feature>
<evidence type="ECO:0000256" key="3">
    <source>
        <dbReference type="ARBA" id="ARBA00023157"/>
    </source>
</evidence>
<protein>
    <submittedName>
        <fullName evidence="6">Putative defensin</fullName>
    </submittedName>
</protein>
<evidence type="ECO:0000313" key="6">
    <source>
        <dbReference type="EMBL" id="JAP68201.1"/>
    </source>
</evidence>
<sequence length="71" mass="7402">MKASAILLLTAIFAALLFVSRGNAPGGLEARARVRRASGCPIWSDCNNGCKSEGYEGGICAGPFSLQCYCS</sequence>
<proteinExistence type="evidence at transcript level"/>
<dbReference type="GO" id="GO:0006952">
    <property type="term" value="P:defense response"/>
    <property type="evidence" value="ECO:0007669"/>
    <property type="project" value="InterPro"/>
</dbReference>